<dbReference type="Proteomes" id="UP000647017">
    <property type="component" value="Unassembled WGS sequence"/>
</dbReference>
<dbReference type="RefSeq" id="WP_204013564.1">
    <property type="nucleotide sequence ID" value="NZ_BOOZ01000048.1"/>
</dbReference>
<comment type="caution">
    <text evidence="1">The sequence shown here is derived from an EMBL/GenBank/DDBJ whole genome shotgun (WGS) entry which is preliminary data.</text>
</comment>
<proteinExistence type="predicted"/>
<reference evidence="1 2" key="1">
    <citation type="submission" date="2021-01" db="EMBL/GenBank/DDBJ databases">
        <title>Whole genome shotgun sequence of Verrucosispora andamanensis NBRC 109075.</title>
        <authorList>
            <person name="Komaki H."/>
            <person name="Tamura T."/>
        </authorList>
    </citation>
    <scope>NUCLEOTIDE SEQUENCE [LARGE SCALE GENOMIC DNA]</scope>
    <source>
        <strain evidence="1 2">NBRC 109075</strain>
    </source>
</reference>
<accession>A0ABQ4I330</accession>
<evidence type="ECO:0000313" key="2">
    <source>
        <dbReference type="Proteomes" id="UP000647017"/>
    </source>
</evidence>
<evidence type="ECO:0008006" key="3">
    <source>
        <dbReference type="Google" id="ProtNLM"/>
    </source>
</evidence>
<organism evidence="1 2">
    <name type="scientific">Micromonospora andamanensis</name>
    <dbReference type="NCBI Taxonomy" id="1287068"/>
    <lineage>
        <taxon>Bacteria</taxon>
        <taxon>Bacillati</taxon>
        <taxon>Actinomycetota</taxon>
        <taxon>Actinomycetes</taxon>
        <taxon>Micromonosporales</taxon>
        <taxon>Micromonosporaceae</taxon>
        <taxon>Micromonospora</taxon>
    </lineage>
</organism>
<gene>
    <name evidence="1" type="ORF">Van01_54980</name>
</gene>
<name>A0ABQ4I330_9ACTN</name>
<evidence type="ECO:0000313" key="1">
    <source>
        <dbReference type="EMBL" id="GIJ12284.1"/>
    </source>
</evidence>
<protein>
    <recommendedName>
        <fullName evidence="3">Capsule synthesis protein CapA domain-containing protein</fullName>
    </recommendedName>
</protein>
<dbReference type="EMBL" id="BOOZ01000048">
    <property type="protein sequence ID" value="GIJ12284.1"/>
    <property type="molecule type" value="Genomic_DNA"/>
</dbReference>
<keyword evidence="2" id="KW-1185">Reference proteome</keyword>
<sequence length="98" mass="10525">MGAHAHVLRGARRAGNAYAAYGMGNVLWQSAGLYPPYTAGRHPPPEPAGPDVLISEQFSRPSSRTAAGPRWSPGWRSAIAQHTFGRLRSYAGVEPARD</sequence>